<dbReference type="EMBL" id="AKXB02000151">
    <property type="protein sequence ID" value="EMO87474.1"/>
    <property type="molecule type" value="Genomic_DNA"/>
</dbReference>
<dbReference type="AlphaFoldDB" id="M6YCV8"/>
<proteinExistence type="predicted"/>
<evidence type="ECO:0000313" key="1">
    <source>
        <dbReference type="EMBL" id="EMO87474.1"/>
    </source>
</evidence>
<comment type="caution">
    <text evidence="1">The sequence shown here is derived from an EMBL/GenBank/DDBJ whole genome shotgun (WGS) entry which is preliminary data.</text>
</comment>
<dbReference type="Proteomes" id="UP000012138">
    <property type="component" value="Unassembled WGS sequence"/>
</dbReference>
<sequence>MNSYKFDFIVKIFFLRSTNLYKIQKESSSDQFFLKIAVCGSSHKLSLEILLRKLKICFIKIF</sequence>
<evidence type="ECO:0000313" key="2">
    <source>
        <dbReference type="Proteomes" id="UP000012138"/>
    </source>
</evidence>
<protein>
    <submittedName>
        <fullName evidence="1">Uncharacterized protein</fullName>
    </submittedName>
</protein>
<reference evidence="1 2" key="1">
    <citation type="submission" date="2013-01" db="EMBL/GenBank/DDBJ databases">
        <authorList>
            <person name="Harkins D.M."/>
            <person name="Durkin A.S."/>
            <person name="Brinkac L.M."/>
            <person name="Haft D.H."/>
            <person name="Selengut J.D."/>
            <person name="Sanka R."/>
            <person name="DePew J."/>
            <person name="Purushe J."/>
            <person name="Whelen A.C."/>
            <person name="Vinetz J.M."/>
            <person name="Sutton G.G."/>
            <person name="Nierman W.C."/>
            <person name="Fouts D.E."/>
        </authorList>
    </citation>
    <scope>NUCLEOTIDE SEQUENCE [LARGE SCALE GENOMIC DNA]</scope>
    <source>
        <strain evidence="1 2">2001034031</strain>
    </source>
</reference>
<name>M6YCV8_9LEPT</name>
<organism evidence="1 2">
    <name type="scientific">Leptospira noguchii str. 2001034031</name>
    <dbReference type="NCBI Taxonomy" id="1193053"/>
    <lineage>
        <taxon>Bacteria</taxon>
        <taxon>Pseudomonadati</taxon>
        <taxon>Spirochaetota</taxon>
        <taxon>Spirochaetia</taxon>
        <taxon>Leptospirales</taxon>
        <taxon>Leptospiraceae</taxon>
        <taxon>Leptospira</taxon>
    </lineage>
</organism>
<accession>M6YCV8</accession>
<gene>
    <name evidence="1" type="ORF">LEP1GSC024_0942</name>
</gene>